<dbReference type="InterPro" id="IPR002347">
    <property type="entry name" value="SDR_fam"/>
</dbReference>
<evidence type="ECO:0000256" key="3">
    <source>
        <dbReference type="RuleBase" id="RU000363"/>
    </source>
</evidence>
<dbReference type="GO" id="GO:0016491">
    <property type="term" value="F:oxidoreductase activity"/>
    <property type="evidence" value="ECO:0007669"/>
    <property type="project" value="UniProtKB-KW"/>
</dbReference>
<evidence type="ECO:0000313" key="6">
    <source>
        <dbReference type="Proteomes" id="UP000186002"/>
    </source>
</evidence>
<name>A0A1M7HKU6_9HYPH</name>
<dbReference type="RefSeq" id="WP_073013092.1">
    <property type="nucleotide sequence ID" value="NZ_FRBW01000002.1"/>
</dbReference>
<dbReference type="PRINTS" id="PR00081">
    <property type="entry name" value="GDHRDH"/>
</dbReference>
<keyword evidence="2" id="KW-0560">Oxidoreductase</keyword>
<dbReference type="PANTHER" id="PTHR43639">
    <property type="entry name" value="OXIDOREDUCTASE, SHORT-CHAIN DEHYDROGENASE/REDUCTASE FAMILY (AFU_ORTHOLOGUE AFUA_5G02870)"/>
    <property type="match status" value="1"/>
</dbReference>
<dbReference type="InterPro" id="IPR036291">
    <property type="entry name" value="NAD(P)-bd_dom_sf"/>
</dbReference>
<dbReference type="OrthoDB" id="9786360at2"/>
<dbReference type="EMBL" id="FRBW01000002">
    <property type="protein sequence ID" value="SHM29161.1"/>
    <property type="molecule type" value="Genomic_DNA"/>
</dbReference>
<organism evidence="5 6">
    <name type="scientific">Roseibium suaedae</name>
    <dbReference type="NCBI Taxonomy" id="735517"/>
    <lineage>
        <taxon>Bacteria</taxon>
        <taxon>Pseudomonadati</taxon>
        <taxon>Pseudomonadota</taxon>
        <taxon>Alphaproteobacteria</taxon>
        <taxon>Hyphomicrobiales</taxon>
        <taxon>Stappiaceae</taxon>
        <taxon>Roseibium</taxon>
    </lineage>
</organism>
<feature type="region of interest" description="Disordered" evidence="4">
    <location>
        <begin position="185"/>
        <end position="213"/>
    </location>
</feature>
<feature type="compositionally biased region" description="Basic and acidic residues" evidence="4">
    <location>
        <begin position="193"/>
        <end position="204"/>
    </location>
</feature>
<keyword evidence="6" id="KW-1185">Reference proteome</keyword>
<evidence type="ECO:0000256" key="4">
    <source>
        <dbReference type="SAM" id="MobiDB-lite"/>
    </source>
</evidence>
<comment type="similarity">
    <text evidence="1 3">Belongs to the short-chain dehydrogenases/reductases (SDR) family.</text>
</comment>
<gene>
    <name evidence="5" type="ORF">SAMN05444272_2258</name>
</gene>
<dbReference type="Gene3D" id="3.40.50.720">
    <property type="entry name" value="NAD(P)-binding Rossmann-like Domain"/>
    <property type="match status" value="1"/>
</dbReference>
<reference evidence="5 6" key="1">
    <citation type="submission" date="2016-11" db="EMBL/GenBank/DDBJ databases">
        <authorList>
            <person name="Jaros S."/>
            <person name="Januszkiewicz K."/>
            <person name="Wedrychowicz H."/>
        </authorList>
    </citation>
    <scope>NUCLEOTIDE SEQUENCE [LARGE SCALE GENOMIC DNA]</scope>
    <source>
        <strain evidence="5 6">DSM 22153</strain>
    </source>
</reference>
<protein>
    <submittedName>
        <fullName evidence="5">NAD(P)-dependent dehydrogenase, short-chain alcohol dehydrogenase family</fullName>
    </submittedName>
</protein>
<dbReference type="NCBIfam" id="NF006597">
    <property type="entry name" value="PRK09134.1"/>
    <property type="match status" value="1"/>
</dbReference>
<dbReference type="STRING" id="735517.SAMN05444272_2258"/>
<accession>A0A1M7HKU6</accession>
<evidence type="ECO:0000313" key="5">
    <source>
        <dbReference type="EMBL" id="SHM29161.1"/>
    </source>
</evidence>
<proteinExistence type="inferred from homology"/>
<dbReference type="Proteomes" id="UP000186002">
    <property type="component" value="Unassembled WGS sequence"/>
</dbReference>
<dbReference type="PRINTS" id="PR00080">
    <property type="entry name" value="SDRFAMILY"/>
</dbReference>
<dbReference type="AlphaFoldDB" id="A0A1M7HKU6"/>
<evidence type="ECO:0000256" key="1">
    <source>
        <dbReference type="ARBA" id="ARBA00006484"/>
    </source>
</evidence>
<dbReference type="PANTHER" id="PTHR43639:SF1">
    <property type="entry name" value="SHORT-CHAIN DEHYDROGENASE_REDUCTASE FAMILY PROTEIN"/>
    <property type="match status" value="1"/>
</dbReference>
<dbReference type="Pfam" id="PF00106">
    <property type="entry name" value="adh_short"/>
    <property type="match status" value="1"/>
</dbReference>
<evidence type="ECO:0000256" key="2">
    <source>
        <dbReference type="ARBA" id="ARBA00023002"/>
    </source>
</evidence>
<sequence>MAATPPPVAIITGASSRIGRAIALDLAEAGWSLVLHAHRNGSKIRDLAAEVQTRGGRAVELSADLTDDSARQGFLGKALEAFGGADVLINNASIFEDDCAGDLDPAQFDAHMAIHAKAPLFLADGFASSLDDGQQGLVVNIIDQRVWKLTPQALTYTLSKATLWTATQVLAQALAPKIRVNAIGPGPSFKSPRQSETDFARQKDAVPLQRGPDPSEFGATIRYLWSAPSVTGQMIALDGGQHLAWQTPDVTDVGE</sequence>
<dbReference type="SUPFAM" id="SSF51735">
    <property type="entry name" value="NAD(P)-binding Rossmann-fold domains"/>
    <property type="match status" value="1"/>
</dbReference>